<reference evidence="2" key="1">
    <citation type="submission" date="2022-11" db="EMBL/GenBank/DDBJ databases">
        <authorList>
            <person name="Petersen C."/>
        </authorList>
    </citation>
    <scope>NUCLEOTIDE SEQUENCE</scope>
    <source>
        <strain evidence="2">IBT 16849</strain>
    </source>
</reference>
<proteinExistence type="predicted"/>
<name>A0A9W9JC87_9EURO</name>
<keyword evidence="3" id="KW-1185">Reference proteome</keyword>
<evidence type="ECO:0000256" key="1">
    <source>
        <dbReference type="SAM" id="MobiDB-lite"/>
    </source>
</evidence>
<sequence length="64" mass="7405">MNDDTNDVQDSDTHTGIDDDGDRQALPDDTNDGQEHLNNGSPTLKPTESTARRHERRRRIYYYN</sequence>
<feature type="compositionally biased region" description="Acidic residues" evidence="1">
    <location>
        <begin position="1"/>
        <end position="10"/>
    </location>
</feature>
<evidence type="ECO:0000313" key="3">
    <source>
        <dbReference type="Proteomes" id="UP001150879"/>
    </source>
</evidence>
<dbReference type="Proteomes" id="UP001150879">
    <property type="component" value="Unassembled WGS sequence"/>
</dbReference>
<dbReference type="EMBL" id="JAPQKP010000004">
    <property type="protein sequence ID" value="KAJ5194399.1"/>
    <property type="molecule type" value="Genomic_DNA"/>
</dbReference>
<feature type="compositionally biased region" description="Polar residues" evidence="1">
    <location>
        <begin position="36"/>
        <end position="49"/>
    </location>
</feature>
<accession>A0A9W9JC87</accession>
<protein>
    <submittedName>
        <fullName evidence="2">Uncharacterized protein</fullName>
    </submittedName>
</protein>
<gene>
    <name evidence="2" type="ORF">N7472_006865</name>
</gene>
<evidence type="ECO:0000313" key="2">
    <source>
        <dbReference type="EMBL" id="KAJ5194399.1"/>
    </source>
</evidence>
<feature type="compositionally biased region" description="Basic residues" evidence="1">
    <location>
        <begin position="53"/>
        <end position="64"/>
    </location>
</feature>
<feature type="region of interest" description="Disordered" evidence="1">
    <location>
        <begin position="1"/>
        <end position="64"/>
    </location>
</feature>
<comment type="caution">
    <text evidence="2">The sequence shown here is derived from an EMBL/GenBank/DDBJ whole genome shotgun (WGS) entry which is preliminary data.</text>
</comment>
<organism evidence="2 3">
    <name type="scientific">Penicillium cf. griseofulvum</name>
    <dbReference type="NCBI Taxonomy" id="2972120"/>
    <lineage>
        <taxon>Eukaryota</taxon>
        <taxon>Fungi</taxon>
        <taxon>Dikarya</taxon>
        <taxon>Ascomycota</taxon>
        <taxon>Pezizomycotina</taxon>
        <taxon>Eurotiomycetes</taxon>
        <taxon>Eurotiomycetidae</taxon>
        <taxon>Eurotiales</taxon>
        <taxon>Aspergillaceae</taxon>
        <taxon>Penicillium</taxon>
    </lineage>
</organism>
<feature type="compositionally biased region" description="Basic and acidic residues" evidence="1">
    <location>
        <begin position="11"/>
        <end position="26"/>
    </location>
</feature>
<reference evidence="2" key="2">
    <citation type="journal article" date="2023" name="IMA Fungus">
        <title>Comparative genomic study of the Penicillium genus elucidates a diverse pangenome and 15 lateral gene transfer events.</title>
        <authorList>
            <person name="Petersen C."/>
            <person name="Sorensen T."/>
            <person name="Nielsen M.R."/>
            <person name="Sondergaard T.E."/>
            <person name="Sorensen J.L."/>
            <person name="Fitzpatrick D.A."/>
            <person name="Frisvad J.C."/>
            <person name="Nielsen K.L."/>
        </authorList>
    </citation>
    <scope>NUCLEOTIDE SEQUENCE</scope>
    <source>
        <strain evidence="2">IBT 16849</strain>
    </source>
</reference>
<dbReference type="AlphaFoldDB" id="A0A9W9JC87"/>